<dbReference type="SMART" id="SM00052">
    <property type="entry name" value="EAL"/>
    <property type="match status" value="1"/>
</dbReference>
<feature type="transmembrane region" description="Helical" evidence="2">
    <location>
        <begin position="277"/>
        <end position="296"/>
    </location>
</feature>
<dbReference type="GO" id="GO:0016301">
    <property type="term" value="F:kinase activity"/>
    <property type="evidence" value="ECO:0007669"/>
    <property type="project" value="UniProtKB-KW"/>
</dbReference>
<reference evidence="6 7" key="1">
    <citation type="submission" date="2014-06" db="EMBL/GenBank/DDBJ databases">
        <title>Genomes of Alteromonas australica, a world apart.</title>
        <authorList>
            <person name="Gonzaga A."/>
            <person name="Lopez-Perez M."/>
            <person name="Rodriguez-Valera F."/>
        </authorList>
    </citation>
    <scope>NUCLEOTIDE SEQUENCE [LARGE SCALE GENOMIC DNA]</scope>
    <source>
        <strain evidence="6 7">H 17</strain>
    </source>
</reference>
<dbReference type="Pfam" id="PF00990">
    <property type="entry name" value="GGDEF"/>
    <property type="match status" value="1"/>
</dbReference>
<dbReference type="InterPro" id="IPR035919">
    <property type="entry name" value="EAL_sf"/>
</dbReference>
<dbReference type="eggNOG" id="COG2202">
    <property type="taxonomic scope" value="Bacteria"/>
</dbReference>
<dbReference type="PROSITE" id="PS50887">
    <property type="entry name" value="GGDEF"/>
    <property type="match status" value="1"/>
</dbReference>
<dbReference type="SMART" id="SM00267">
    <property type="entry name" value="GGDEF"/>
    <property type="match status" value="1"/>
</dbReference>
<dbReference type="Pfam" id="PF13426">
    <property type="entry name" value="PAS_9"/>
    <property type="match status" value="1"/>
</dbReference>
<dbReference type="PROSITE" id="PS50113">
    <property type="entry name" value="PAC"/>
    <property type="match status" value="1"/>
</dbReference>
<dbReference type="EMBL" id="CP008849">
    <property type="protein sequence ID" value="AIF97375.1"/>
    <property type="molecule type" value="Genomic_DNA"/>
</dbReference>
<dbReference type="Gene3D" id="3.30.70.270">
    <property type="match status" value="1"/>
</dbReference>
<feature type="transmembrane region" description="Helical" evidence="2">
    <location>
        <begin position="302"/>
        <end position="324"/>
    </location>
</feature>
<dbReference type="Gene3D" id="3.20.20.450">
    <property type="entry name" value="EAL domain"/>
    <property type="match status" value="1"/>
</dbReference>
<feature type="domain" description="GGDEF" evidence="5">
    <location>
        <begin position="558"/>
        <end position="691"/>
    </location>
</feature>
<dbReference type="InterPro" id="IPR000700">
    <property type="entry name" value="PAS-assoc_C"/>
</dbReference>
<dbReference type="SUPFAM" id="SSF141868">
    <property type="entry name" value="EAL domain-like"/>
    <property type="match status" value="1"/>
</dbReference>
<evidence type="ECO:0000313" key="6">
    <source>
        <dbReference type="EMBL" id="AIF97375.1"/>
    </source>
</evidence>
<evidence type="ECO:0000259" key="3">
    <source>
        <dbReference type="PROSITE" id="PS50113"/>
    </source>
</evidence>
<dbReference type="FunFam" id="3.30.70.270:FF:000001">
    <property type="entry name" value="Diguanylate cyclase domain protein"/>
    <property type="match status" value="1"/>
</dbReference>
<keyword evidence="2" id="KW-1133">Transmembrane helix</keyword>
<keyword evidence="2" id="KW-0472">Membrane</keyword>
<dbReference type="SUPFAM" id="SSF55073">
    <property type="entry name" value="Nucleotide cyclase"/>
    <property type="match status" value="1"/>
</dbReference>
<dbReference type="CDD" id="cd01948">
    <property type="entry name" value="EAL"/>
    <property type="match status" value="1"/>
</dbReference>
<keyword evidence="7" id="KW-1185">Reference proteome</keyword>
<sequence length="952" mass="107574">MPFIKKGILAFFNVFLLLSLLVISVAAWRVHASELHIDERFDIAVINHSSTSFVAHQSASYLDVLHSTQALSTTLPLTLENSRLWLSAELRNTGFSTVPLVLNIDRLNIDDLQIYLLDDNARIIKSYRYQAGKGDYSLNKPLPAIRLAFSLNAQEHSRLLIGVKDEGLRQFPISLWHKQSLQQYDRNMMVMLGVLLGILGIMVGYFLLSYLFQRTPARFWLATNNAILFALFFVAQGGLATWPALTNASEPLFAILLGATFLNLAKVTHNLFVRVPFFLRIVSFSLPLAMTIWALVSNPYNASLILMAMCPLIGVYHVLLAMIFKDRRNQALSYIFCMAWLFFTVLYAIFVKTLLGTLIYTTPLVFFILALLSIGLLCLGFSVELKERSFNVQKLLEREATITSLNRFYDLFRNSAEGLYTSTLEGDIKTVNPAMCALFGFEDETQMLETIKNTKQFYANTEDRDVLVGELLESGIVMGREIKGVKADGSEFWFSISCQIRAAEEGNFLYGSIIDVTEKKQSDLSLQYLATHDSLTGVFNRRQFENTLKAKLAAKSADEIAILYLDLDRFKVVNDTCGHKAGDTLIKDIAQLLEKALPESAMLARLGGDEFGVIIEKASPEQAHEIAESLLNVAQEFRFMWDKRIFHLGVSIGMVVCDNSDTTGEQYLSMADAACYFAKEQGRNQIHLYHKNDKSMQRYQKELDWVTTINHAHDEDRFLLYYQLMRPLTSANDGFYYEVLLRLKDRDGTVIEPNAFLPTAERFEMNVKIDKWVISNTFEYLHANPEHLANLKRCSINLNCHSLADRDFKLFVLNAFDKYAIPYDKICFEVIESVAIIKMEDTLRFMQSFKELGCSFALDDFGSGFSSYNYLKSLPVDIVKIDGAFIKDMLNDPVDVAMVASIKEVAKAMGMTTVAEFVESEATMAQLGRIGIDFAQGFSVSAPKPLNTFTPL</sequence>
<proteinExistence type="predicted"/>
<dbReference type="Pfam" id="PF00563">
    <property type="entry name" value="EAL"/>
    <property type="match status" value="1"/>
</dbReference>
<dbReference type="InterPro" id="IPR035965">
    <property type="entry name" value="PAS-like_dom_sf"/>
</dbReference>
<keyword evidence="6" id="KW-0418">Kinase</keyword>
<feature type="transmembrane region" description="Helical" evidence="2">
    <location>
        <begin position="188"/>
        <end position="212"/>
    </location>
</feature>
<organism evidence="6 7">
    <name type="scientific">Alteromonas australica</name>
    <dbReference type="NCBI Taxonomy" id="589873"/>
    <lineage>
        <taxon>Bacteria</taxon>
        <taxon>Pseudomonadati</taxon>
        <taxon>Pseudomonadota</taxon>
        <taxon>Gammaproteobacteria</taxon>
        <taxon>Alteromonadales</taxon>
        <taxon>Alteromonadaceae</taxon>
        <taxon>Alteromonas/Salinimonas group</taxon>
        <taxon>Alteromonas</taxon>
    </lineage>
</organism>
<dbReference type="Pfam" id="PF07696">
    <property type="entry name" value="7TMR-DISMED2"/>
    <property type="match status" value="1"/>
</dbReference>
<feature type="transmembrane region" description="Helical" evidence="2">
    <location>
        <begin position="331"/>
        <end position="351"/>
    </location>
</feature>
<dbReference type="PANTHER" id="PTHR44757:SF4">
    <property type="entry name" value="DIGUANYLATE CYCLASE DGCE-RELATED"/>
    <property type="match status" value="1"/>
</dbReference>
<accession>A0A075NXL4</accession>
<dbReference type="InterPro" id="IPR043128">
    <property type="entry name" value="Rev_trsase/Diguanyl_cyclase"/>
</dbReference>
<dbReference type="NCBIfam" id="TIGR00254">
    <property type="entry name" value="GGDEF"/>
    <property type="match status" value="1"/>
</dbReference>
<dbReference type="PROSITE" id="PS50883">
    <property type="entry name" value="EAL"/>
    <property type="match status" value="1"/>
</dbReference>
<feature type="transmembrane region" description="Helical" evidence="2">
    <location>
        <begin position="219"/>
        <end position="242"/>
    </location>
</feature>
<dbReference type="InterPro" id="IPR001633">
    <property type="entry name" value="EAL_dom"/>
</dbReference>
<keyword evidence="2" id="KW-0812">Transmembrane</keyword>
<evidence type="ECO:0000256" key="2">
    <source>
        <dbReference type="SAM" id="Phobius"/>
    </source>
</evidence>
<name>A0A075NXL4_9ALTE</name>
<feature type="domain" description="EAL" evidence="4">
    <location>
        <begin position="702"/>
        <end position="952"/>
    </location>
</feature>
<dbReference type="KEGG" id="aal:EP13_00950"/>
<dbReference type="PANTHER" id="PTHR44757">
    <property type="entry name" value="DIGUANYLATE CYCLASE DGCP"/>
    <property type="match status" value="1"/>
</dbReference>
<protein>
    <submittedName>
        <fullName evidence="6">Histidine kinase</fullName>
    </submittedName>
</protein>
<feature type="transmembrane region" description="Helical" evidence="2">
    <location>
        <begin position="248"/>
        <end position="265"/>
    </location>
</feature>
<keyword evidence="6" id="KW-0808">Transferase</keyword>
<dbReference type="InterPro" id="IPR000160">
    <property type="entry name" value="GGDEF_dom"/>
</dbReference>
<dbReference type="InterPro" id="IPR052155">
    <property type="entry name" value="Biofilm_reg_signaling"/>
</dbReference>
<dbReference type="CDD" id="cd00130">
    <property type="entry name" value="PAS"/>
    <property type="match status" value="1"/>
</dbReference>
<feature type="domain" description="PAC" evidence="3">
    <location>
        <begin position="478"/>
        <end position="528"/>
    </location>
</feature>
<dbReference type="InterPro" id="IPR011622">
    <property type="entry name" value="7TMR_DISM_rcpt_extracell_dom2"/>
</dbReference>
<gene>
    <name evidence="6" type="ORF">EP13_00950</name>
</gene>
<dbReference type="eggNOG" id="COG5001">
    <property type="taxonomic scope" value="Bacteria"/>
</dbReference>
<dbReference type="AlphaFoldDB" id="A0A075NXL4"/>
<dbReference type="CDD" id="cd01949">
    <property type="entry name" value="GGDEF"/>
    <property type="match status" value="1"/>
</dbReference>
<dbReference type="InterPro" id="IPR029787">
    <property type="entry name" value="Nucleotide_cyclase"/>
</dbReference>
<evidence type="ECO:0000259" key="4">
    <source>
        <dbReference type="PROSITE" id="PS50883"/>
    </source>
</evidence>
<dbReference type="InterPro" id="IPR000014">
    <property type="entry name" value="PAS"/>
</dbReference>
<dbReference type="Gene3D" id="2.60.40.2380">
    <property type="match status" value="1"/>
</dbReference>
<dbReference type="NCBIfam" id="TIGR00229">
    <property type="entry name" value="sensory_box"/>
    <property type="match status" value="1"/>
</dbReference>
<dbReference type="Gene3D" id="3.30.450.20">
    <property type="entry name" value="PAS domain"/>
    <property type="match status" value="1"/>
</dbReference>
<evidence type="ECO:0000256" key="1">
    <source>
        <dbReference type="ARBA" id="ARBA00001946"/>
    </source>
</evidence>
<comment type="cofactor">
    <cofactor evidence="1">
        <name>Mg(2+)</name>
        <dbReference type="ChEBI" id="CHEBI:18420"/>
    </cofactor>
</comment>
<evidence type="ECO:0000259" key="5">
    <source>
        <dbReference type="PROSITE" id="PS50887"/>
    </source>
</evidence>
<feature type="transmembrane region" description="Helical" evidence="2">
    <location>
        <begin position="357"/>
        <end position="381"/>
    </location>
</feature>
<dbReference type="Proteomes" id="UP000056090">
    <property type="component" value="Chromosome"/>
</dbReference>
<evidence type="ECO:0000313" key="7">
    <source>
        <dbReference type="Proteomes" id="UP000056090"/>
    </source>
</evidence>
<dbReference type="SUPFAM" id="SSF55785">
    <property type="entry name" value="PYP-like sensor domain (PAS domain)"/>
    <property type="match status" value="1"/>
</dbReference>